<dbReference type="PANTHER" id="PTHR12166:SF6">
    <property type="entry name" value="CALCIUM-DEPENDENT SECRETION ACTIVATOR 1"/>
    <property type="match status" value="1"/>
</dbReference>
<dbReference type="InterPro" id="IPR033227">
    <property type="entry name" value="CAPS"/>
</dbReference>
<comment type="caution">
    <text evidence="1">The sequence shown here is derived from an EMBL/GenBank/DDBJ whole genome shotgun (WGS) entry which is preliminary data.</text>
</comment>
<reference evidence="1 2" key="1">
    <citation type="journal article" date="2022" name="Gigascience">
        <title>A chromosome-level genome assembly and annotation of the desert horned lizard, Phrynosoma platyrhinos, provides insight into chromosomal rearrangements among reptiles.</title>
        <authorList>
            <person name="Koochekian N."/>
            <person name="Ascanio A."/>
            <person name="Farleigh K."/>
            <person name="Card D.C."/>
            <person name="Schield D.R."/>
            <person name="Castoe T.A."/>
            <person name="Jezkova T."/>
        </authorList>
    </citation>
    <scope>NUCLEOTIDE SEQUENCE [LARGE SCALE GENOMIC DNA]</scope>
    <source>
        <strain evidence="1">NK-2021</strain>
    </source>
</reference>
<dbReference type="PANTHER" id="PTHR12166">
    <property type="entry name" value="CALCIUM-DEPENDENT SECRETION ACTIVATOR"/>
    <property type="match status" value="1"/>
</dbReference>
<evidence type="ECO:0000313" key="1">
    <source>
        <dbReference type="EMBL" id="KAH0630282.1"/>
    </source>
</evidence>
<evidence type="ECO:0000313" key="2">
    <source>
        <dbReference type="Proteomes" id="UP000826234"/>
    </source>
</evidence>
<proteinExistence type="predicted"/>
<organism evidence="1 2">
    <name type="scientific">Phrynosoma platyrhinos</name>
    <name type="common">Desert horned lizard</name>
    <dbReference type="NCBI Taxonomy" id="52577"/>
    <lineage>
        <taxon>Eukaryota</taxon>
        <taxon>Metazoa</taxon>
        <taxon>Chordata</taxon>
        <taxon>Craniata</taxon>
        <taxon>Vertebrata</taxon>
        <taxon>Euteleostomi</taxon>
        <taxon>Lepidosauria</taxon>
        <taxon>Squamata</taxon>
        <taxon>Bifurcata</taxon>
        <taxon>Unidentata</taxon>
        <taxon>Episquamata</taxon>
        <taxon>Toxicofera</taxon>
        <taxon>Iguania</taxon>
        <taxon>Phrynosomatidae</taxon>
        <taxon>Phrynosomatinae</taxon>
        <taxon>Phrynosoma</taxon>
    </lineage>
</organism>
<sequence length="118" mass="13592">MITLLVAKVKAASKYVDVPMPFSCFLLPLFSSPASLLHSFIQKPGMDVADAYVTFVRHSQDILRDKVNEEMYIERLFDVSKCLLHLGNPRKGETGKCAKMRQEDKSHFEIKYYFEIND</sequence>
<dbReference type="Proteomes" id="UP000826234">
    <property type="component" value="Unassembled WGS sequence"/>
</dbReference>
<keyword evidence="2" id="KW-1185">Reference proteome</keyword>
<gene>
    <name evidence="1" type="ORF">JD844_013144</name>
</gene>
<protein>
    <submittedName>
        <fullName evidence="1">Uncharacterized protein</fullName>
    </submittedName>
</protein>
<accession>A0ABQ7TKI6</accession>
<dbReference type="EMBL" id="JAIPUX010000439">
    <property type="protein sequence ID" value="KAH0630282.1"/>
    <property type="molecule type" value="Genomic_DNA"/>
</dbReference>
<name>A0ABQ7TKI6_PHRPL</name>